<reference evidence="1 2" key="1">
    <citation type="journal article" date="2019" name="Emerg. Microbes Infect.">
        <title>Comprehensive subspecies identification of 175 nontuberculous mycobacteria species based on 7547 genomic profiles.</title>
        <authorList>
            <person name="Matsumoto Y."/>
            <person name="Kinjo T."/>
            <person name="Motooka D."/>
            <person name="Nabeya D."/>
            <person name="Jung N."/>
            <person name="Uechi K."/>
            <person name="Horii T."/>
            <person name="Iida T."/>
            <person name="Fujita J."/>
            <person name="Nakamura S."/>
        </authorList>
    </citation>
    <scope>NUCLEOTIDE SEQUENCE [LARGE SCALE GENOMIC DNA]</scope>
    <source>
        <strain evidence="1 2">JCM 6399</strain>
    </source>
</reference>
<evidence type="ECO:0000313" key="2">
    <source>
        <dbReference type="Proteomes" id="UP000465785"/>
    </source>
</evidence>
<dbReference type="EMBL" id="AP022601">
    <property type="protein sequence ID" value="BBY91308.1"/>
    <property type="molecule type" value="Genomic_DNA"/>
</dbReference>
<sequence>MSKSGLLRVDGVVILSGPALRCALDAALVAIRQRKLSGLPFSTTPYEALACELAAAMAANGHADVRDCTISEPVPVDEQPTVPLAEAATHLDMSLRQARRLAPQLGGRKVAGSWFVDETALRQHIEGKS</sequence>
<gene>
    <name evidence="1" type="ORF">MGALJ_09770</name>
</gene>
<proteinExistence type="predicted"/>
<evidence type="ECO:0000313" key="1">
    <source>
        <dbReference type="EMBL" id="BBY91308.1"/>
    </source>
</evidence>
<dbReference type="KEGG" id="mgau:MGALJ_09770"/>
<accession>A0A9W4B7B8</accession>
<protein>
    <submittedName>
        <fullName evidence="1">Uncharacterized protein</fullName>
    </submittedName>
</protein>
<organism evidence="1 2">
    <name type="scientific">Mycobacterium gallinarum</name>
    <dbReference type="NCBI Taxonomy" id="39689"/>
    <lineage>
        <taxon>Bacteria</taxon>
        <taxon>Bacillati</taxon>
        <taxon>Actinomycetota</taxon>
        <taxon>Actinomycetes</taxon>
        <taxon>Mycobacteriales</taxon>
        <taxon>Mycobacteriaceae</taxon>
        <taxon>Mycobacterium</taxon>
    </lineage>
</organism>
<keyword evidence="2" id="KW-1185">Reference proteome</keyword>
<dbReference type="AlphaFoldDB" id="A0A9W4B7B8"/>
<dbReference type="RefSeq" id="WP_163726817.1">
    <property type="nucleotide sequence ID" value="NZ_AP022601.1"/>
</dbReference>
<dbReference type="Proteomes" id="UP000465785">
    <property type="component" value="Chromosome"/>
</dbReference>
<name>A0A9W4B7B8_9MYCO</name>